<dbReference type="AlphaFoldDB" id="A0A9W6GKS1"/>
<evidence type="ECO:0000313" key="1">
    <source>
        <dbReference type="EMBL" id="GLI55975.1"/>
    </source>
</evidence>
<protein>
    <recommendedName>
        <fullName evidence="3">Mutator family transposase</fullName>
    </recommendedName>
</protein>
<keyword evidence="2" id="KW-1185">Reference proteome</keyword>
<comment type="caution">
    <text evidence="1">The sequence shown here is derived from an EMBL/GenBank/DDBJ whole genome shotgun (WGS) entry which is preliminary data.</text>
</comment>
<organism evidence="1 2">
    <name type="scientific">Propionigenium maris DSM 9537</name>
    <dbReference type="NCBI Taxonomy" id="1123000"/>
    <lineage>
        <taxon>Bacteria</taxon>
        <taxon>Fusobacteriati</taxon>
        <taxon>Fusobacteriota</taxon>
        <taxon>Fusobacteriia</taxon>
        <taxon>Fusobacteriales</taxon>
        <taxon>Fusobacteriaceae</taxon>
        <taxon>Propionigenium</taxon>
    </lineage>
</organism>
<gene>
    <name evidence="1" type="ORF">PM10SUCC1_14890</name>
</gene>
<reference evidence="1" key="1">
    <citation type="submission" date="2022-12" db="EMBL/GenBank/DDBJ databases">
        <title>Reference genome sequencing for broad-spectrum identification of bacterial and archaeal isolates by mass spectrometry.</title>
        <authorList>
            <person name="Sekiguchi Y."/>
            <person name="Tourlousse D.M."/>
        </authorList>
    </citation>
    <scope>NUCLEOTIDE SEQUENCE</scope>
    <source>
        <strain evidence="1">10succ1</strain>
    </source>
</reference>
<dbReference type="EMBL" id="BSDY01000006">
    <property type="protein sequence ID" value="GLI55975.1"/>
    <property type="molecule type" value="Genomic_DNA"/>
</dbReference>
<evidence type="ECO:0000313" key="2">
    <source>
        <dbReference type="Proteomes" id="UP001144471"/>
    </source>
</evidence>
<sequence>MLNSKNMNAITKQIVENIINVINDNITSEAKEYLEESKIRYPENRITGYRDRGLTLVNYGKVQIKYPKFLKDNSNFNLSFLPKYSRHLTGDLEHIRQLLLKTNISIRDIERTLKIKVPKRLKTQIKEFLETSLLINNNKKYSYPILKLDSTSFSRGENKKSIYILWGMTTEGNLKSLYTHIEDGGETAKGWENVVTWLKDHIELEEVKVVVSDMFRPLKNQLLELNLPLQNCIFHRLESITTRIKAPSIRRRGILKEKYWNIYNSADKEEIKNVLYSFEKYELTPRRERGKQTTRSINSMLAYYYEDNFTFLKYPEIERKFIFQTMDLETKHSLFKRWLRKSICKMPVDKLKLEYQRFKLSHNLAA</sequence>
<name>A0A9W6GKS1_9FUSO</name>
<dbReference type="Proteomes" id="UP001144471">
    <property type="component" value="Unassembled WGS sequence"/>
</dbReference>
<accession>A0A9W6GKS1</accession>
<dbReference type="RefSeq" id="WP_281834809.1">
    <property type="nucleotide sequence ID" value="NZ_BSDY01000006.1"/>
</dbReference>
<proteinExistence type="predicted"/>
<evidence type="ECO:0008006" key="3">
    <source>
        <dbReference type="Google" id="ProtNLM"/>
    </source>
</evidence>